<feature type="signal peptide" evidence="5">
    <location>
        <begin position="1"/>
        <end position="19"/>
    </location>
</feature>
<comment type="caution">
    <text evidence="6">The sequence shown here is derived from an EMBL/GenBank/DDBJ whole genome shotgun (WGS) entry which is preliminary data.</text>
</comment>
<name>A0A916NBD7_9BACT</name>
<feature type="coiled-coil region" evidence="4">
    <location>
        <begin position="322"/>
        <end position="382"/>
    </location>
</feature>
<feature type="repeat" description="TPR" evidence="3">
    <location>
        <begin position="185"/>
        <end position="218"/>
    </location>
</feature>
<evidence type="ECO:0000256" key="1">
    <source>
        <dbReference type="ARBA" id="ARBA00022737"/>
    </source>
</evidence>
<evidence type="ECO:0000313" key="6">
    <source>
        <dbReference type="EMBL" id="CAG4997510.1"/>
    </source>
</evidence>
<keyword evidence="1" id="KW-0677">Repeat</keyword>
<feature type="chain" id="PRO_5037368851" evidence="5">
    <location>
        <begin position="20"/>
        <end position="485"/>
    </location>
</feature>
<dbReference type="Gene3D" id="1.25.40.10">
    <property type="entry name" value="Tetratricopeptide repeat domain"/>
    <property type="match status" value="2"/>
</dbReference>
<dbReference type="InterPro" id="IPR019734">
    <property type="entry name" value="TPR_rpt"/>
</dbReference>
<keyword evidence="2 3" id="KW-0802">TPR repeat</keyword>
<organism evidence="6 7">
    <name type="scientific">Dyadobacter helix</name>
    <dbReference type="NCBI Taxonomy" id="2822344"/>
    <lineage>
        <taxon>Bacteria</taxon>
        <taxon>Pseudomonadati</taxon>
        <taxon>Bacteroidota</taxon>
        <taxon>Cytophagia</taxon>
        <taxon>Cytophagales</taxon>
        <taxon>Spirosomataceae</taxon>
        <taxon>Dyadobacter</taxon>
    </lineage>
</organism>
<proteinExistence type="predicted"/>
<evidence type="ECO:0000256" key="5">
    <source>
        <dbReference type="SAM" id="SignalP"/>
    </source>
</evidence>
<evidence type="ECO:0000313" key="7">
    <source>
        <dbReference type="Proteomes" id="UP000680038"/>
    </source>
</evidence>
<dbReference type="SMART" id="SM00028">
    <property type="entry name" value="TPR"/>
    <property type="match status" value="2"/>
</dbReference>
<dbReference type="PROSITE" id="PS50005">
    <property type="entry name" value="TPR"/>
    <property type="match status" value="1"/>
</dbReference>
<dbReference type="RefSeq" id="WP_215238489.1">
    <property type="nucleotide sequence ID" value="NZ_CAJRAF010000002.1"/>
</dbReference>
<sequence length="485" mass="53081">MKRIFFVSALGLFSLTAFGQDAVNKLALDAYRKEKEKSDKNLTDPKASAKAAYWLERAQLYENIALQGSEIDSSAAKTSYEAYKKVVELDVTKKGEPGKSSKDAQKVLNGEEGTSLFNAFVKQGAEKYQAKNLSGALEMFKLAQEVNKKDTLASLYGGIAAQSLDKKPEAISQFEKYAENGGKDPSVFYGLAQLYRAENNFDKAVSTLNKGLERSPGNKDLKSEVVNIYLASGKEDQAITELTNLTKNDPNNIQNVLNLAILYDNMNSKLNQKIVEVQNKLGAGSSKVDALNKSIESEKGKIEVYDGEVKRIGALIKKQPKNADLKRQLTDVTAKKKEATEAIAKIEKEIADAKSASQGNDVAALEKELADLKAKQATAAKEAVSGYKRAIEIDANNYDALYNLGAVYFNEAVQLKKEVDNMNMTDYQAKGKEIEGRVCGRFKKAKPFFEKAVQAKGESEAKDALENANNIITQLEGKGIPCVAD</sequence>
<dbReference type="GO" id="GO:0006508">
    <property type="term" value="P:proteolysis"/>
    <property type="evidence" value="ECO:0007669"/>
    <property type="project" value="UniProtKB-KW"/>
</dbReference>
<evidence type="ECO:0000256" key="4">
    <source>
        <dbReference type="SAM" id="Coils"/>
    </source>
</evidence>
<dbReference type="PANTHER" id="PTHR45586:SF1">
    <property type="entry name" value="LIPOPOLYSACCHARIDE ASSEMBLY PROTEIN B"/>
    <property type="match status" value="1"/>
</dbReference>
<dbReference type="AlphaFoldDB" id="A0A916NBD7"/>
<protein>
    <submittedName>
        <fullName evidence="6">Beta-barrel assembly-enhancing protease</fullName>
        <ecNumber evidence="6">3.4.-.-</ecNumber>
    </submittedName>
</protein>
<dbReference type="PANTHER" id="PTHR45586">
    <property type="entry name" value="TPR REPEAT-CONTAINING PROTEIN PA4667"/>
    <property type="match status" value="1"/>
</dbReference>
<accession>A0A916NBD7</accession>
<keyword evidence="6" id="KW-0378">Hydrolase</keyword>
<dbReference type="InterPro" id="IPR011990">
    <property type="entry name" value="TPR-like_helical_dom_sf"/>
</dbReference>
<dbReference type="InterPro" id="IPR051012">
    <property type="entry name" value="CellSynth/LPSAsmb/PSIAsmb"/>
</dbReference>
<keyword evidence="7" id="KW-1185">Reference proteome</keyword>
<evidence type="ECO:0000256" key="3">
    <source>
        <dbReference type="PROSITE-ProRule" id="PRU00339"/>
    </source>
</evidence>
<gene>
    <name evidence="6" type="primary">bepA_2</name>
    <name evidence="6" type="ORF">DYBT9275_01789</name>
</gene>
<dbReference type="Pfam" id="PF14559">
    <property type="entry name" value="TPR_19"/>
    <property type="match status" value="1"/>
</dbReference>
<dbReference type="SUPFAM" id="SSF48452">
    <property type="entry name" value="TPR-like"/>
    <property type="match status" value="2"/>
</dbReference>
<dbReference type="EMBL" id="CAJRAF010000002">
    <property type="protein sequence ID" value="CAG4997510.1"/>
    <property type="molecule type" value="Genomic_DNA"/>
</dbReference>
<dbReference type="GO" id="GO:0008233">
    <property type="term" value="F:peptidase activity"/>
    <property type="evidence" value="ECO:0007669"/>
    <property type="project" value="UniProtKB-KW"/>
</dbReference>
<dbReference type="Pfam" id="PF13414">
    <property type="entry name" value="TPR_11"/>
    <property type="match status" value="1"/>
</dbReference>
<dbReference type="EC" id="3.4.-.-" evidence="6"/>
<keyword evidence="6" id="KW-0645">Protease</keyword>
<keyword evidence="4" id="KW-0175">Coiled coil</keyword>
<dbReference type="Proteomes" id="UP000680038">
    <property type="component" value="Unassembled WGS sequence"/>
</dbReference>
<evidence type="ECO:0000256" key="2">
    <source>
        <dbReference type="ARBA" id="ARBA00022803"/>
    </source>
</evidence>
<reference evidence="6" key="1">
    <citation type="submission" date="2021-04" db="EMBL/GenBank/DDBJ databases">
        <authorList>
            <person name="Rodrigo-Torres L."/>
            <person name="Arahal R. D."/>
            <person name="Lucena T."/>
        </authorList>
    </citation>
    <scope>NUCLEOTIDE SEQUENCE</scope>
    <source>
        <strain evidence="6">CECT 9275</strain>
    </source>
</reference>
<keyword evidence="5" id="KW-0732">Signal</keyword>